<protein>
    <recommendedName>
        <fullName evidence="4">Carbohydrate esterase family 1 protein</fullName>
    </recommendedName>
</protein>
<evidence type="ECO:0000256" key="1">
    <source>
        <dbReference type="SAM" id="SignalP"/>
    </source>
</evidence>
<dbReference type="OrthoDB" id="2141514at2759"/>
<dbReference type="KEGG" id="bor:COCMIDRAFT_37880"/>
<feature type="chain" id="PRO_5004889347" description="Carbohydrate esterase family 1 protein" evidence="1">
    <location>
        <begin position="20"/>
        <end position="288"/>
    </location>
</feature>
<dbReference type="PANTHER" id="PTHR33428:SF14">
    <property type="entry name" value="CARBOXYLESTERASE TYPE B DOMAIN-CONTAINING PROTEIN"/>
    <property type="match status" value="1"/>
</dbReference>
<feature type="signal peptide" evidence="1">
    <location>
        <begin position="1"/>
        <end position="19"/>
    </location>
</feature>
<accession>W6YY22</accession>
<dbReference type="EMBL" id="KI964008">
    <property type="protein sequence ID" value="EUC44232.1"/>
    <property type="molecule type" value="Genomic_DNA"/>
</dbReference>
<keyword evidence="3" id="KW-1185">Reference proteome</keyword>
<dbReference type="InterPro" id="IPR029058">
    <property type="entry name" value="AB_hydrolase_fold"/>
</dbReference>
<dbReference type="AlphaFoldDB" id="W6YY22"/>
<dbReference type="Gene3D" id="3.40.50.1820">
    <property type="entry name" value="alpha/beta hydrolase"/>
    <property type="match status" value="1"/>
</dbReference>
<gene>
    <name evidence="2" type="ORF">COCMIDRAFT_37880</name>
</gene>
<evidence type="ECO:0008006" key="4">
    <source>
        <dbReference type="Google" id="ProtNLM"/>
    </source>
</evidence>
<evidence type="ECO:0000313" key="3">
    <source>
        <dbReference type="Proteomes" id="UP000054032"/>
    </source>
</evidence>
<reference evidence="2 3" key="1">
    <citation type="journal article" date="2013" name="PLoS Genet.">
        <title>Comparative genome structure, secondary metabolite, and effector coding capacity across Cochliobolus pathogens.</title>
        <authorList>
            <person name="Condon B.J."/>
            <person name="Leng Y."/>
            <person name="Wu D."/>
            <person name="Bushley K.E."/>
            <person name="Ohm R.A."/>
            <person name="Otillar R."/>
            <person name="Martin J."/>
            <person name="Schackwitz W."/>
            <person name="Grimwood J."/>
            <person name="MohdZainudin N."/>
            <person name="Xue C."/>
            <person name="Wang R."/>
            <person name="Manning V.A."/>
            <person name="Dhillon B."/>
            <person name="Tu Z.J."/>
            <person name="Steffenson B.J."/>
            <person name="Salamov A."/>
            <person name="Sun H."/>
            <person name="Lowry S."/>
            <person name="LaButti K."/>
            <person name="Han J."/>
            <person name="Copeland A."/>
            <person name="Lindquist E."/>
            <person name="Barry K."/>
            <person name="Schmutz J."/>
            <person name="Baker S.E."/>
            <person name="Ciuffetti L.M."/>
            <person name="Grigoriev I.V."/>
            <person name="Zhong S."/>
            <person name="Turgeon B.G."/>
        </authorList>
    </citation>
    <scope>NUCLEOTIDE SEQUENCE [LARGE SCALE GENOMIC DNA]</scope>
    <source>
        <strain evidence="2 3">ATCC 44560</strain>
    </source>
</reference>
<dbReference type="eggNOG" id="ENOG502RZYU">
    <property type="taxonomic scope" value="Eukaryota"/>
</dbReference>
<evidence type="ECO:0000313" key="2">
    <source>
        <dbReference type="EMBL" id="EUC44232.1"/>
    </source>
</evidence>
<dbReference type="GeneID" id="19123344"/>
<dbReference type="HOGENOM" id="CLU_073360_0_0_1"/>
<organism evidence="2 3">
    <name type="scientific">Bipolaris oryzae ATCC 44560</name>
    <dbReference type="NCBI Taxonomy" id="930090"/>
    <lineage>
        <taxon>Eukaryota</taxon>
        <taxon>Fungi</taxon>
        <taxon>Dikarya</taxon>
        <taxon>Ascomycota</taxon>
        <taxon>Pezizomycotina</taxon>
        <taxon>Dothideomycetes</taxon>
        <taxon>Pleosporomycetidae</taxon>
        <taxon>Pleosporales</taxon>
        <taxon>Pleosporineae</taxon>
        <taxon>Pleosporaceae</taxon>
        <taxon>Bipolaris</taxon>
    </lineage>
</organism>
<dbReference type="Proteomes" id="UP000054032">
    <property type="component" value="Unassembled WGS sequence"/>
</dbReference>
<dbReference type="RefSeq" id="XP_007689228.1">
    <property type="nucleotide sequence ID" value="XM_007691038.1"/>
</dbReference>
<dbReference type="SUPFAM" id="SSF53474">
    <property type="entry name" value="alpha/beta-Hydrolases"/>
    <property type="match status" value="1"/>
</dbReference>
<name>W6YY22_COCMI</name>
<sequence length="288" mass="30430">MKYIASLVIAAVSVSSVTASPVQLEILQNDSSIVPYIDSSLPNHTIYFPTGAPVAHSDKFPVLIWGNGACSIDGTSNQVLLKHVAANGFLAIAEGVMAPDTTNTTRDTAMSMQGPSNDKTMKAAIDWIHQHAGKGKYKDVDASRLMTAGFSCGGLEAAYNFPDPRVATVGIVSSGIADADKTYLASTWKKPVLYVLGGTADQATPNGNRDFKNIPAGTPKWKGILPLGHGGDLGHTNGGLFGKAVLNWALWNLKGSEDAAQYFKGGWQADGWDEESASLDKLKPVGRP</sequence>
<keyword evidence="1" id="KW-0732">Signal</keyword>
<dbReference type="PANTHER" id="PTHR33428">
    <property type="entry name" value="CHLOROPHYLLASE-2, CHLOROPLASTIC"/>
    <property type="match status" value="1"/>
</dbReference>
<proteinExistence type="predicted"/>